<dbReference type="PANTHER" id="PTHR47861:SF3">
    <property type="entry name" value="FKBP-TYPE PEPTIDYL-PROLYL CIS-TRANS ISOMERASE SLYD"/>
    <property type="match status" value="1"/>
</dbReference>
<comment type="catalytic activity">
    <reaction evidence="1 9 10">
        <text>[protein]-peptidylproline (omega=180) = [protein]-peptidylproline (omega=0)</text>
        <dbReference type="Rhea" id="RHEA:16237"/>
        <dbReference type="Rhea" id="RHEA-COMP:10747"/>
        <dbReference type="Rhea" id="RHEA-COMP:10748"/>
        <dbReference type="ChEBI" id="CHEBI:83833"/>
        <dbReference type="ChEBI" id="CHEBI:83834"/>
        <dbReference type="EC" id="5.2.1.8"/>
    </reaction>
</comment>
<name>A0A1H9L074_9GAMM</name>
<comment type="function">
    <text evidence="8">Also involved in hydrogenase metallocenter assembly, probably by participating in the nickel insertion step. This function in hydrogenase biosynthesis requires chaperone activity and the presence of the metal-binding domain, but not PPIase activity.</text>
</comment>
<evidence type="ECO:0000256" key="3">
    <source>
        <dbReference type="ARBA" id="ARBA00006577"/>
    </source>
</evidence>
<evidence type="ECO:0000256" key="1">
    <source>
        <dbReference type="ARBA" id="ARBA00000971"/>
    </source>
</evidence>
<keyword evidence="13" id="KW-1185">Reference proteome</keyword>
<gene>
    <name evidence="12" type="ORF">SAMN04488038_114109</name>
</gene>
<feature type="domain" description="PPIase FKBP-type" evidence="11">
    <location>
        <begin position="21"/>
        <end position="98"/>
    </location>
</feature>
<comment type="similarity">
    <text evidence="3 10">Belongs to the FKBP-type PPIase family.</text>
</comment>
<evidence type="ECO:0000259" key="11">
    <source>
        <dbReference type="PROSITE" id="PS50059"/>
    </source>
</evidence>
<organism evidence="12 13">
    <name type="scientific">Solimonas aquatica</name>
    <dbReference type="NCBI Taxonomy" id="489703"/>
    <lineage>
        <taxon>Bacteria</taxon>
        <taxon>Pseudomonadati</taxon>
        <taxon>Pseudomonadota</taxon>
        <taxon>Gammaproteobacteria</taxon>
        <taxon>Nevskiales</taxon>
        <taxon>Nevskiaceae</taxon>
        <taxon>Solimonas</taxon>
    </lineage>
</organism>
<dbReference type="GO" id="GO:0042026">
    <property type="term" value="P:protein refolding"/>
    <property type="evidence" value="ECO:0007669"/>
    <property type="project" value="UniProtKB-ARBA"/>
</dbReference>
<dbReference type="PROSITE" id="PS50059">
    <property type="entry name" value="FKBP_PPIASE"/>
    <property type="match status" value="1"/>
</dbReference>
<dbReference type="AlphaFoldDB" id="A0A1H9L074"/>
<evidence type="ECO:0000256" key="9">
    <source>
        <dbReference type="PROSITE-ProRule" id="PRU00277"/>
    </source>
</evidence>
<dbReference type="InterPro" id="IPR046357">
    <property type="entry name" value="PPIase_dom_sf"/>
</dbReference>
<dbReference type="GO" id="GO:0003755">
    <property type="term" value="F:peptidyl-prolyl cis-trans isomerase activity"/>
    <property type="evidence" value="ECO:0007669"/>
    <property type="project" value="UniProtKB-UniRule"/>
</dbReference>
<comment type="subcellular location">
    <subcellularLocation>
        <location evidence="2">Cytoplasm</location>
    </subcellularLocation>
</comment>
<evidence type="ECO:0000256" key="2">
    <source>
        <dbReference type="ARBA" id="ARBA00004496"/>
    </source>
</evidence>
<evidence type="ECO:0000256" key="4">
    <source>
        <dbReference type="ARBA" id="ARBA00022490"/>
    </source>
</evidence>
<sequence>MRALCGPSYFKMDIQMEIADQRVVVMHYTLTNTQGEVLDSSRGGEPLTYLHGAGNIIPGLEKALVGKQAGDSLNVQVQPAEGYGERREELVQQVPKRAFQGVKDVQPGMSFQAQGQHGPMRVVVTKVLGDMVTIDGNHPLAGEVLNFDVEITEVRAATAEEMQHGHVHGPGGHHH</sequence>
<evidence type="ECO:0000256" key="6">
    <source>
        <dbReference type="ARBA" id="ARBA00023186"/>
    </source>
</evidence>
<evidence type="ECO:0000256" key="10">
    <source>
        <dbReference type="RuleBase" id="RU003915"/>
    </source>
</evidence>
<evidence type="ECO:0000256" key="7">
    <source>
        <dbReference type="ARBA" id="ARBA00023235"/>
    </source>
</evidence>
<evidence type="ECO:0000256" key="8">
    <source>
        <dbReference type="ARBA" id="ARBA00037071"/>
    </source>
</evidence>
<keyword evidence="6" id="KW-0143">Chaperone</keyword>
<evidence type="ECO:0000313" key="12">
    <source>
        <dbReference type="EMBL" id="SER04575.1"/>
    </source>
</evidence>
<proteinExistence type="inferred from homology"/>
<dbReference type="Proteomes" id="UP000199233">
    <property type="component" value="Unassembled WGS sequence"/>
</dbReference>
<protein>
    <recommendedName>
        <fullName evidence="10">Peptidyl-prolyl cis-trans isomerase</fullName>
        <ecNumber evidence="10">5.2.1.8</ecNumber>
    </recommendedName>
</protein>
<keyword evidence="7 9" id="KW-0413">Isomerase</keyword>
<evidence type="ECO:0000313" key="13">
    <source>
        <dbReference type="Proteomes" id="UP000199233"/>
    </source>
</evidence>
<dbReference type="SUPFAM" id="SSF54534">
    <property type="entry name" value="FKBP-like"/>
    <property type="match status" value="1"/>
</dbReference>
<accession>A0A1H9L074</accession>
<reference evidence="12 13" key="1">
    <citation type="submission" date="2016-10" db="EMBL/GenBank/DDBJ databases">
        <authorList>
            <person name="de Groot N.N."/>
        </authorList>
    </citation>
    <scope>NUCLEOTIDE SEQUENCE [LARGE SCALE GENOMIC DNA]</scope>
    <source>
        <strain evidence="12 13">DSM 25927</strain>
    </source>
</reference>
<dbReference type="Pfam" id="PF00254">
    <property type="entry name" value="FKBP_C"/>
    <property type="match status" value="1"/>
</dbReference>
<dbReference type="Gene3D" id="3.10.50.40">
    <property type="match status" value="1"/>
</dbReference>
<dbReference type="InterPro" id="IPR001179">
    <property type="entry name" value="PPIase_FKBP_dom"/>
</dbReference>
<keyword evidence="5 9" id="KW-0697">Rotamase</keyword>
<dbReference type="EMBL" id="FOFS01000014">
    <property type="protein sequence ID" value="SER04575.1"/>
    <property type="molecule type" value="Genomic_DNA"/>
</dbReference>
<evidence type="ECO:0000256" key="5">
    <source>
        <dbReference type="ARBA" id="ARBA00023110"/>
    </source>
</evidence>
<keyword evidence="4" id="KW-0963">Cytoplasm</keyword>
<dbReference type="STRING" id="489703.SAMN04488038_114109"/>
<dbReference type="EC" id="5.2.1.8" evidence="10"/>
<dbReference type="PANTHER" id="PTHR47861">
    <property type="entry name" value="FKBP-TYPE PEPTIDYL-PROLYL CIS-TRANS ISOMERASE SLYD"/>
    <property type="match status" value="1"/>
</dbReference>
<dbReference type="GO" id="GO:0005737">
    <property type="term" value="C:cytoplasm"/>
    <property type="evidence" value="ECO:0007669"/>
    <property type="project" value="UniProtKB-SubCell"/>
</dbReference>